<name>A0A3S5B964_9PLAT</name>
<reference evidence="2" key="1">
    <citation type="submission" date="2018-11" db="EMBL/GenBank/DDBJ databases">
        <authorList>
            <consortium name="Pathogen Informatics"/>
        </authorList>
    </citation>
    <scope>NUCLEOTIDE SEQUENCE</scope>
</reference>
<evidence type="ECO:0000256" key="1">
    <source>
        <dbReference type="SAM" id="MobiDB-lite"/>
    </source>
</evidence>
<feature type="region of interest" description="Disordered" evidence="1">
    <location>
        <begin position="43"/>
        <end position="63"/>
    </location>
</feature>
<dbReference type="Proteomes" id="UP000784294">
    <property type="component" value="Unassembled WGS sequence"/>
</dbReference>
<proteinExistence type="predicted"/>
<evidence type="ECO:0000313" key="3">
    <source>
        <dbReference type="Proteomes" id="UP000784294"/>
    </source>
</evidence>
<evidence type="ECO:0000313" key="2">
    <source>
        <dbReference type="EMBL" id="VEL40041.1"/>
    </source>
</evidence>
<accession>A0A3S5B964</accession>
<protein>
    <submittedName>
        <fullName evidence="2">Uncharacterized protein</fullName>
    </submittedName>
</protein>
<gene>
    <name evidence="2" type="ORF">PXEA_LOCUS33481</name>
</gene>
<sequence length="220" mass="24318">MVVQLRCSLARHGSNPSRGADETMIVSQIGLDDKCPSHILPRITPQNESDKLDASEAANSSPRFELETAEDAQHCVIDEASESSKLPLEPDFNLSGVMRPKGDLMRVPIRRLTLRPASWSDRIDCLKSKYENDYVDDLVVCEHEPEPTDAPDQPEYEKALKGGVEEHLYSSINSLCIISLRLGSSLFSQLDRGVRETLWNVPSPVSSAIVFVISCLGPLT</sequence>
<comment type="caution">
    <text evidence="2">The sequence shown here is derived from an EMBL/GenBank/DDBJ whole genome shotgun (WGS) entry which is preliminary data.</text>
</comment>
<organism evidence="2 3">
    <name type="scientific">Protopolystoma xenopodis</name>
    <dbReference type="NCBI Taxonomy" id="117903"/>
    <lineage>
        <taxon>Eukaryota</taxon>
        <taxon>Metazoa</taxon>
        <taxon>Spiralia</taxon>
        <taxon>Lophotrochozoa</taxon>
        <taxon>Platyhelminthes</taxon>
        <taxon>Monogenea</taxon>
        <taxon>Polyopisthocotylea</taxon>
        <taxon>Polystomatidea</taxon>
        <taxon>Polystomatidae</taxon>
        <taxon>Protopolystoma</taxon>
    </lineage>
</organism>
<dbReference type="AlphaFoldDB" id="A0A3S5B964"/>
<keyword evidence="3" id="KW-1185">Reference proteome</keyword>
<dbReference type="EMBL" id="CAAALY010263445">
    <property type="protein sequence ID" value="VEL40041.1"/>
    <property type="molecule type" value="Genomic_DNA"/>
</dbReference>